<evidence type="ECO:0000256" key="1">
    <source>
        <dbReference type="SAM" id="MobiDB-lite"/>
    </source>
</evidence>
<accession>A0A3P5Z2C7</accession>
<dbReference type="EMBL" id="LR031569">
    <property type="protein sequence ID" value="VDC67270.1"/>
    <property type="molecule type" value="Genomic_DNA"/>
</dbReference>
<name>A0A3P5Z2C7_BRACM</name>
<dbReference type="EMBL" id="LS974622">
    <property type="protein sequence ID" value="CAG7871322.1"/>
    <property type="molecule type" value="Genomic_DNA"/>
</dbReference>
<feature type="region of interest" description="Disordered" evidence="1">
    <location>
        <begin position="1"/>
        <end position="20"/>
    </location>
</feature>
<proteinExistence type="predicted"/>
<evidence type="ECO:0000313" key="3">
    <source>
        <dbReference type="EMBL" id="VDC67270.1"/>
    </source>
</evidence>
<evidence type="ECO:0000313" key="2">
    <source>
        <dbReference type="EMBL" id="CAG7871322.1"/>
    </source>
</evidence>
<sequence>MINQKLGGENSRVGNALGREVGPTSTVQHLCVVLKQP</sequence>
<gene>
    <name evidence="3" type="ORF">BRAA06T25810Z</name>
    <name evidence="2" type="ORF">BRAPAZ1V2_A06P35620.2</name>
</gene>
<protein>
    <submittedName>
        <fullName evidence="2">Uncharacterized protein</fullName>
    </submittedName>
</protein>
<dbReference type="Gramene" id="A06p35620.2_BraZ1">
    <property type="protein sequence ID" value="A06p35620.2_BraZ1.CDS.1"/>
    <property type="gene ID" value="A06g35620.2_BraZ1"/>
</dbReference>
<reference evidence="3" key="1">
    <citation type="submission" date="2018-11" db="EMBL/GenBank/DDBJ databases">
        <authorList>
            <consortium name="Genoscope - CEA"/>
            <person name="William W."/>
        </authorList>
    </citation>
    <scope>NUCLEOTIDE SEQUENCE</scope>
</reference>
<organism evidence="3">
    <name type="scientific">Brassica campestris</name>
    <name type="common">Field mustard</name>
    <dbReference type="NCBI Taxonomy" id="3711"/>
    <lineage>
        <taxon>Eukaryota</taxon>
        <taxon>Viridiplantae</taxon>
        <taxon>Streptophyta</taxon>
        <taxon>Embryophyta</taxon>
        <taxon>Tracheophyta</taxon>
        <taxon>Spermatophyta</taxon>
        <taxon>Magnoliopsida</taxon>
        <taxon>eudicotyledons</taxon>
        <taxon>Gunneridae</taxon>
        <taxon>Pentapetalae</taxon>
        <taxon>rosids</taxon>
        <taxon>malvids</taxon>
        <taxon>Brassicales</taxon>
        <taxon>Brassicaceae</taxon>
        <taxon>Brassiceae</taxon>
        <taxon>Brassica</taxon>
    </lineage>
</organism>
<dbReference type="AlphaFoldDB" id="A0A3P5Z2C7"/>
<dbReference type="Proteomes" id="UP000694005">
    <property type="component" value="Chromosome A06"/>
</dbReference>